<dbReference type="InterPro" id="IPR020683">
    <property type="entry name" value="DUF3447"/>
</dbReference>
<name>A0ABR2IZT4_9EUKA</name>
<evidence type="ECO:0000313" key="7">
    <source>
        <dbReference type="Proteomes" id="UP001470230"/>
    </source>
</evidence>
<dbReference type="PANTHER" id="PTHR24198:SF165">
    <property type="entry name" value="ANKYRIN REPEAT-CONTAINING PROTEIN-RELATED"/>
    <property type="match status" value="1"/>
</dbReference>
<dbReference type="EMBL" id="JAPFFF010000014">
    <property type="protein sequence ID" value="KAK8871059.1"/>
    <property type="molecule type" value="Genomic_DNA"/>
</dbReference>
<keyword evidence="7" id="KW-1185">Reference proteome</keyword>
<feature type="compositionally biased region" description="Low complexity" evidence="4">
    <location>
        <begin position="604"/>
        <end position="639"/>
    </location>
</feature>
<dbReference type="Proteomes" id="UP001470230">
    <property type="component" value="Unassembled WGS sequence"/>
</dbReference>
<feature type="repeat" description="ANK" evidence="3">
    <location>
        <begin position="836"/>
        <end position="858"/>
    </location>
</feature>
<proteinExistence type="predicted"/>
<feature type="region of interest" description="Disordered" evidence="4">
    <location>
        <begin position="564"/>
        <end position="645"/>
    </location>
</feature>
<dbReference type="Pfam" id="PF12796">
    <property type="entry name" value="Ank_2"/>
    <property type="match status" value="3"/>
</dbReference>
<gene>
    <name evidence="6" type="ORF">M9Y10_008972</name>
</gene>
<comment type="caution">
    <text evidence="6">The sequence shown here is derived from an EMBL/GenBank/DDBJ whole genome shotgun (WGS) entry which is preliminary data.</text>
</comment>
<feature type="repeat" description="ANK" evidence="3">
    <location>
        <begin position="980"/>
        <end position="1002"/>
    </location>
</feature>
<dbReference type="PANTHER" id="PTHR24198">
    <property type="entry name" value="ANKYRIN REPEAT AND PROTEIN KINASE DOMAIN-CONTAINING PROTEIN"/>
    <property type="match status" value="1"/>
</dbReference>
<dbReference type="SMART" id="SM00248">
    <property type="entry name" value="ANK"/>
    <property type="match status" value="11"/>
</dbReference>
<evidence type="ECO:0000256" key="4">
    <source>
        <dbReference type="SAM" id="MobiDB-lite"/>
    </source>
</evidence>
<dbReference type="PROSITE" id="PS50088">
    <property type="entry name" value="ANK_REPEAT"/>
    <property type="match status" value="2"/>
</dbReference>
<dbReference type="PROSITE" id="PS50297">
    <property type="entry name" value="ANK_REP_REGION"/>
    <property type="match status" value="2"/>
</dbReference>
<dbReference type="Pfam" id="PF13637">
    <property type="entry name" value="Ank_4"/>
    <property type="match status" value="1"/>
</dbReference>
<dbReference type="Pfam" id="PF11929">
    <property type="entry name" value="DUF3447"/>
    <property type="match status" value="1"/>
</dbReference>
<evidence type="ECO:0000256" key="1">
    <source>
        <dbReference type="ARBA" id="ARBA00022737"/>
    </source>
</evidence>
<dbReference type="Gene3D" id="1.25.40.20">
    <property type="entry name" value="Ankyrin repeat-containing domain"/>
    <property type="match status" value="4"/>
</dbReference>
<evidence type="ECO:0000256" key="3">
    <source>
        <dbReference type="PROSITE-ProRule" id="PRU00023"/>
    </source>
</evidence>
<reference evidence="6 7" key="1">
    <citation type="submission" date="2024-04" db="EMBL/GenBank/DDBJ databases">
        <title>Tritrichomonas musculus Genome.</title>
        <authorList>
            <person name="Alves-Ferreira E."/>
            <person name="Grigg M."/>
            <person name="Lorenzi H."/>
            <person name="Galac M."/>
        </authorList>
    </citation>
    <scope>NUCLEOTIDE SEQUENCE [LARGE SCALE GENOMIC DNA]</scope>
    <source>
        <strain evidence="6 7">EAF2021</strain>
    </source>
</reference>
<protein>
    <recommendedName>
        <fullName evidence="5">DUF3447 domain-containing protein</fullName>
    </recommendedName>
</protein>
<evidence type="ECO:0000259" key="5">
    <source>
        <dbReference type="Pfam" id="PF11929"/>
    </source>
</evidence>
<dbReference type="SUPFAM" id="SSF48403">
    <property type="entry name" value="Ankyrin repeat"/>
    <property type="match status" value="2"/>
</dbReference>
<dbReference type="InterPro" id="IPR036770">
    <property type="entry name" value="Ankyrin_rpt-contain_sf"/>
</dbReference>
<evidence type="ECO:0000256" key="2">
    <source>
        <dbReference type="ARBA" id="ARBA00023043"/>
    </source>
</evidence>
<evidence type="ECO:0000313" key="6">
    <source>
        <dbReference type="EMBL" id="KAK8871059.1"/>
    </source>
</evidence>
<dbReference type="InterPro" id="IPR002110">
    <property type="entry name" value="Ankyrin_rpt"/>
</dbReference>
<sequence>MKGAQINNLPIKYNKVKVYVNRAITFHLSPIIHKFIKENPSLIFQIKSSYNNSFLPLFIDIFTGKQFQISTKNFQFLIDLFQDLQVTKYDFLLDKMQNQILNTIDLSSEFQNLTLFYNLVQNLNDINFLDTVSKCEKLINIKIDLSSVANVLFNFFISRPENIDLYLNFTLNFKNVLIKNLKTQLRLLLSTSSSCDVIYIAAKFIEYQIIDSKEILFILKVNQNEFNLNLLSFILSPRKHNFRLKNQNDLKTLCLKGESQNQLLKIIREDNLSEFQLLASGPNFDINNTNFFTYKELYFEKIRMLHKKNITCIEIAALFGSLQIFKFLLMSNAYITDRLTKFAVAGGNSEIVHLCDQKNLNFSQCLKYALKYGHDELFDWLIDSKRCQLFTEDTINANDRISAFLVNSFFTVLPSPNIFQSILRRFYNDEILSIFVASVHRGFYTYFSIIANIINCLSTDNSFAHCNLYSAALKSGSSETYRLIRSNKELRYFMNSISLKKNVNYSYNFYTTENNLYNLHIYNMNNELKNDNNDDDEDDKMQNFPAYLAPEIDNIDLIKEKERDDDIKHSDNDNDNIISNDLNNNNNNNDINNDNSHEDATMQNDINNNDNDKNNNNTNNYNNSNDMNSNENQDTNNNNNEDHFNVNNYFDILNNFEEEEEEEEIGIEEEEFDIPENNITINDYTDLHIACFSGNAEAVDDIIYENFDKNLNKLVNSYIINPPHNIRLPDHRYNCTPLHAACMSESVDSVLLLLATNECNLDALADKNMSPLHSAVLRDSVEIFQMIYNFPGIEKKPLMYHQKLPFHLAAKSGSLNVLKFIAEKTDNFDVNEKAAQGMTALHYACKYNQKEIVSYLLKIPTCDINSKTDEDLLTAFHFACKYCDIEIIKLLAERKDLKINERNINDEPPLLFAIRSKFVEAVSFLINLEGIDLSTPKLMLEACYTPEQLMEESTDLINAELVKILLTKKEINVNCREKDTKKTPLHIAALNNHFETVKALLNSEKIIPNPHDILFWKFFIISHILIFNRFQFLIFMVNPA</sequence>
<keyword evidence="1" id="KW-0677">Repeat</keyword>
<feature type="compositionally biased region" description="Low complexity" evidence="4">
    <location>
        <begin position="575"/>
        <end position="594"/>
    </location>
</feature>
<organism evidence="6 7">
    <name type="scientific">Tritrichomonas musculus</name>
    <dbReference type="NCBI Taxonomy" id="1915356"/>
    <lineage>
        <taxon>Eukaryota</taxon>
        <taxon>Metamonada</taxon>
        <taxon>Parabasalia</taxon>
        <taxon>Tritrichomonadida</taxon>
        <taxon>Tritrichomonadidae</taxon>
        <taxon>Tritrichomonas</taxon>
    </lineage>
</organism>
<feature type="domain" description="DUF3447" evidence="5">
    <location>
        <begin position="333"/>
        <end position="406"/>
    </location>
</feature>
<keyword evidence="2 3" id="KW-0040">ANK repeat</keyword>
<accession>A0ABR2IZT4</accession>